<evidence type="ECO:0000256" key="5">
    <source>
        <dbReference type="ARBA" id="ARBA00023180"/>
    </source>
</evidence>
<evidence type="ECO:0000256" key="3">
    <source>
        <dbReference type="ARBA" id="ARBA00022729"/>
    </source>
</evidence>
<proteinExistence type="predicted"/>
<dbReference type="EMBL" id="CP081864">
    <property type="protein sequence ID" value="QZN95796.1"/>
    <property type="molecule type" value="Genomic_DNA"/>
</dbReference>
<dbReference type="RefSeq" id="WP_222158872.1">
    <property type="nucleotide sequence ID" value="NZ_CP081864.1"/>
</dbReference>
<keyword evidence="4" id="KW-0378">Hydrolase</keyword>
<dbReference type="Pfam" id="PF00450">
    <property type="entry name" value="Peptidase_S10"/>
    <property type="match status" value="1"/>
</dbReference>
<dbReference type="Proteomes" id="UP000825886">
    <property type="component" value="Chromosome"/>
</dbReference>
<dbReference type="PANTHER" id="PTHR11802:SF3">
    <property type="entry name" value="RETINOID-INDUCIBLE SERINE CARBOXYPEPTIDASE"/>
    <property type="match status" value="1"/>
</dbReference>
<evidence type="ECO:0000313" key="6">
    <source>
        <dbReference type="EMBL" id="QZN95796.1"/>
    </source>
</evidence>
<evidence type="ECO:0008006" key="8">
    <source>
        <dbReference type="Google" id="ProtNLM"/>
    </source>
</evidence>
<keyword evidence="7" id="KW-1185">Reference proteome</keyword>
<organism evidence="6 7">
    <name type="scientific">Symbiopectobacterium purcellii</name>
    <dbReference type="NCBI Taxonomy" id="2871826"/>
    <lineage>
        <taxon>Bacteria</taxon>
        <taxon>Pseudomonadati</taxon>
        <taxon>Pseudomonadota</taxon>
        <taxon>Gammaproteobacteria</taxon>
        <taxon>Enterobacterales</taxon>
        <taxon>Enterobacteriaceae</taxon>
    </lineage>
</organism>
<keyword evidence="3" id="KW-0732">Signal</keyword>
<dbReference type="SUPFAM" id="SSF53474">
    <property type="entry name" value="alpha/beta-Hydrolases"/>
    <property type="match status" value="1"/>
</dbReference>
<gene>
    <name evidence="6" type="ORF">K6K13_22135</name>
</gene>
<keyword evidence="2" id="KW-0645">Protease</keyword>
<dbReference type="PANTHER" id="PTHR11802">
    <property type="entry name" value="SERINE PROTEASE FAMILY S10 SERINE CARBOXYPEPTIDASE"/>
    <property type="match status" value="1"/>
</dbReference>
<protein>
    <recommendedName>
        <fullName evidence="8">Peptidase S10</fullName>
    </recommendedName>
</protein>
<sequence length="504" mass="56018">MMSLCLSSAFAMASPPSVPEQAPAPSDVMVSEGQVKLNQGLLNYRAEVGALALNTADPDEPIATLSYVAYFKSVKKTEKPENRPITFIYNGGPGSSSVWLHMGGLGPKRVVTSTPDKPALPPYPVIDNAYSLLDVSDLVFIDAPGTGFGQFISNAANAQERQAQKRQKENDTYSINGDAHAFAQFITQFLSRYQRWNAPRYLLGESYGTTRTVALANQLKVQHNVDVNGIILLSQYLSQDIDIDRPESNPGIDQPYYLALPTYAAIAHYYQHPEKVAENLDHLLTEVEQFSLGPYAQALAQGNLLPDAQKAELAEQLARYTGIPAREWVKADLRVSGPLFVKKLLTEQGDTVSRADGRYRGASLDKMAARSDYDPVMTIGSGFISAYRDYLAKALNVNTVQDYVSDSNAIYYWNMTPENRSFNLLPTLSETMKMNPRMKVMVLGGIYDLATPYFVAQYHLNHLSLPEKLRANLQFHRYESGHLPYLDEKSLQQLHQDLRGFIAG</sequence>
<evidence type="ECO:0000256" key="4">
    <source>
        <dbReference type="ARBA" id="ARBA00022801"/>
    </source>
</evidence>
<dbReference type="InterPro" id="IPR029058">
    <property type="entry name" value="AB_hydrolase_fold"/>
</dbReference>
<evidence type="ECO:0000256" key="1">
    <source>
        <dbReference type="ARBA" id="ARBA00022645"/>
    </source>
</evidence>
<name>A0ABX9AP42_9ENTR</name>
<keyword evidence="1" id="KW-0121">Carboxypeptidase</keyword>
<evidence type="ECO:0000313" key="7">
    <source>
        <dbReference type="Proteomes" id="UP000825886"/>
    </source>
</evidence>
<dbReference type="InterPro" id="IPR001563">
    <property type="entry name" value="Peptidase_S10"/>
</dbReference>
<accession>A0ABX9AP42</accession>
<evidence type="ECO:0000256" key="2">
    <source>
        <dbReference type="ARBA" id="ARBA00022670"/>
    </source>
</evidence>
<dbReference type="Gene3D" id="3.40.50.1820">
    <property type="entry name" value="alpha/beta hydrolase"/>
    <property type="match status" value="1"/>
</dbReference>
<keyword evidence="5" id="KW-0325">Glycoprotein</keyword>
<reference evidence="6 7" key="1">
    <citation type="submission" date="2021-08" db="EMBL/GenBank/DDBJ databases">
        <title>Culture and genomic analysis of Symbiopectobacterium purcellii sp. nov. gen. nov., isolated from the leafhopper Empoasca decipiens.</title>
        <authorList>
            <person name="Nadal-Jimenez P."/>
            <person name="Siozios S."/>
            <person name="Halliday N."/>
            <person name="Camara M."/>
            <person name="Hurst G.D.D."/>
        </authorList>
    </citation>
    <scope>NUCLEOTIDE SEQUENCE [LARGE SCALE GENOMIC DNA]</scope>
    <source>
        <strain evidence="6 7">SyEd1</strain>
    </source>
</reference>